<dbReference type="Gene3D" id="3.60.15.10">
    <property type="entry name" value="Ribonuclease Z/Hydroxyacylglutathione hydrolase-like"/>
    <property type="match status" value="1"/>
</dbReference>
<sequence>MHQTDDFSPIPGRPETLSPGVRRILCDNPSAFTYRGTNTYLVGRGKGIAVIDPGPMDVAHQDAILAALAPGEEITHIFVTHAHADHSPLARLLSKVTGAPVLAFGDVTAGQSEVMRDLAAQGGLGGGEGADPDFRPGQILADGDVVTGDGWRMQAIWTPGHLCNHLSFDLAFGDDPYGTVFCGDHVMGWSTSIVSPPEGDLTQFMRSCEVLLDRPAQVYHPGHGAPIQDPHARLRWLVAHRKSREAGILSALEDGPGDATGLALRVYTDTPAQLLPAAARNVFAHLIDLTSKNMVSHDGRLTFDSVFSRV</sequence>
<reference evidence="3 4" key="1">
    <citation type="submission" date="2016-10" db="EMBL/GenBank/DDBJ databases">
        <authorList>
            <person name="de Groot N.N."/>
        </authorList>
    </citation>
    <scope>NUCLEOTIDE SEQUENCE [LARGE SCALE GENOMIC DNA]</scope>
    <source>
        <strain evidence="3 4">DSM 29619</strain>
    </source>
</reference>
<dbReference type="OrthoDB" id="9788263at2"/>
<dbReference type="AlphaFoldDB" id="A0A1I1LPL6"/>
<dbReference type="SMART" id="SM00849">
    <property type="entry name" value="Lactamase_B"/>
    <property type="match status" value="1"/>
</dbReference>
<dbReference type="Proteomes" id="UP000231644">
    <property type="component" value="Unassembled WGS sequence"/>
</dbReference>
<dbReference type="PANTHER" id="PTHR23131:SF0">
    <property type="entry name" value="ENDORIBONUCLEASE LACTB2"/>
    <property type="match status" value="1"/>
</dbReference>
<accession>A0A1I1LPL6</accession>
<protein>
    <submittedName>
        <fullName evidence="3">Glyoxylase, beta-lactamase superfamily II</fullName>
    </submittedName>
</protein>
<evidence type="ECO:0000259" key="2">
    <source>
        <dbReference type="SMART" id="SM00849"/>
    </source>
</evidence>
<proteinExistence type="predicted"/>
<keyword evidence="4" id="KW-1185">Reference proteome</keyword>
<evidence type="ECO:0000313" key="4">
    <source>
        <dbReference type="Proteomes" id="UP000231644"/>
    </source>
</evidence>
<dbReference type="RefSeq" id="WP_093453810.1">
    <property type="nucleotide sequence ID" value="NZ_FNZG01000004.1"/>
</dbReference>
<dbReference type="Gene3D" id="1.10.10.10">
    <property type="entry name" value="Winged helix-like DNA-binding domain superfamily/Winged helix DNA-binding domain"/>
    <property type="match status" value="1"/>
</dbReference>
<feature type="domain" description="Metallo-beta-lactamase" evidence="2">
    <location>
        <begin position="36"/>
        <end position="223"/>
    </location>
</feature>
<organism evidence="3 4">
    <name type="scientific">Pseudooceanicola nitratireducens</name>
    <dbReference type="NCBI Taxonomy" id="517719"/>
    <lineage>
        <taxon>Bacteria</taxon>
        <taxon>Pseudomonadati</taxon>
        <taxon>Pseudomonadota</taxon>
        <taxon>Alphaproteobacteria</taxon>
        <taxon>Rhodobacterales</taxon>
        <taxon>Paracoccaceae</taxon>
        <taxon>Pseudooceanicola</taxon>
    </lineage>
</organism>
<dbReference type="InterPro" id="IPR001279">
    <property type="entry name" value="Metallo-B-lactamas"/>
</dbReference>
<dbReference type="PANTHER" id="PTHR23131">
    <property type="entry name" value="ENDORIBONUCLEASE LACTB2"/>
    <property type="match status" value="1"/>
</dbReference>
<feature type="region of interest" description="Disordered" evidence="1">
    <location>
        <begin position="1"/>
        <end position="20"/>
    </location>
</feature>
<gene>
    <name evidence="3" type="ORF">SAMN05421762_1946</name>
</gene>
<dbReference type="SUPFAM" id="SSF56281">
    <property type="entry name" value="Metallo-hydrolase/oxidoreductase"/>
    <property type="match status" value="1"/>
</dbReference>
<dbReference type="InterPro" id="IPR050662">
    <property type="entry name" value="Sec-metab_biosynth-thioest"/>
</dbReference>
<name>A0A1I1LPL6_9RHOB</name>
<dbReference type="InterPro" id="IPR036866">
    <property type="entry name" value="RibonucZ/Hydroxyglut_hydro"/>
</dbReference>
<evidence type="ECO:0000313" key="3">
    <source>
        <dbReference type="EMBL" id="SFC72233.1"/>
    </source>
</evidence>
<dbReference type="STRING" id="517719.SAMN05421762_1946"/>
<dbReference type="InterPro" id="IPR041516">
    <property type="entry name" value="LACTB2_WH"/>
</dbReference>
<dbReference type="EMBL" id="FOLX01000001">
    <property type="protein sequence ID" value="SFC72233.1"/>
    <property type="molecule type" value="Genomic_DNA"/>
</dbReference>
<dbReference type="CDD" id="cd16278">
    <property type="entry name" value="metallo-hydrolase-like_MBL-fold"/>
    <property type="match status" value="1"/>
</dbReference>
<dbReference type="InterPro" id="IPR036388">
    <property type="entry name" value="WH-like_DNA-bd_sf"/>
</dbReference>
<dbReference type="Pfam" id="PF00753">
    <property type="entry name" value="Lactamase_B"/>
    <property type="match status" value="1"/>
</dbReference>
<dbReference type="Pfam" id="PF17778">
    <property type="entry name" value="WHD_BLACT"/>
    <property type="match status" value="1"/>
</dbReference>
<evidence type="ECO:0000256" key="1">
    <source>
        <dbReference type="SAM" id="MobiDB-lite"/>
    </source>
</evidence>